<dbReference type="InterPro" id="IPR038139">
    <property type="entry name" value="NlpE_C_sf"/>
</dbReference>
<dbReference type="Gene3D" id="2.40.50.540">
    <property type="match status" value="1"/>
</dbReference>
<organism evidence="2 3">
    <name type="scientific">Endozoicomonas montiporae</name>
    <dbReference type="NCBI Taxonomy" id="1027273"/>
    <lineage>
        <taxon>Bacteria</taxon>
        <taxon>Pseudomonadati</taxon>
        <taxon>Pseudomonadota</taxon>
        <taxon>Gammaproteobacteria</taxon>
        <taxon>Oceanospirillales</taxon>
        <taxon>Endozoicomonadaceae</taxon>
        <taxon>Endozoicomonas</taxon>
    </lineage>
</organism>
<dbReference type="EMBL" id="JOKG01000001">
    <property type="protein sequence ID" value="KEQ15195.1"/>
    <property type="molecule type" value="Genomic_DNA"/>
</dbReference>
<dbReference type="AlphaFoldDB" id="A0A081N9S2"/>
<comment type="caution">
    <text evidence="2">The sequence shown here is derived from an EMBL/GenBank/DDBJ whole genome shotgun (WGS) entry which is preliminary data.</text>
</comment>
<proteinExistence type="predicted"/>
<accession>A0A081N9S2</accession>
<sequence length="124" mass="14225">MSFTFICRVLPAALFSLYCESAEVPTLQAGEMVYRGYYTRGAEVHTFTPCKSDKTYWVSFDWAGREMSDYYKSNVSKPYEPMFIEFRGHLLNEQVDGFALEYDGLIRISEVKTFGFGEGNQCDA</sequence>
<reference evidence="2 3" key="1">
    <citation type="submission" date="2014-06" db="EMBL/GenBank/DDBJ databases">
        <title>Whole Genome Sequences of Three Symbiotic Endozoicomonas Bacteria.</title>
        <authorList>
            <person name="Neave M.J."/>
            <person name="Apprill A."/>
            <person name="Voolstra C.R."/>
        </authorList>
    </citation>
    <scope>NUCLEOTIDE SEQUENCE [LARGE SCALE GENOMIC DNA]</scope>
    <source>
        <strain evidence="2 3">LMG 24815</strain>
    </source>
</reference>
<evidence type="ECO:0000259" key="1">
    <source>
        <dbReference type="Pfam" id="PF17185"/>
    </source>
</evidence>
<protein>
    <recommendedName>
        <fullName evidence="1">NlpE C-terminal OB domain-containing protein</fullName>
    </recommendedName>
</protein>
<dbReference type="RefSeq" id="WP_034872347.1">
    <property type="nucleotide sequence ID" value="NZ_JOKG01000001.1"/>
</dbReference>
<dbReference type="InterPro" id="IPR033450">
    <property type="entry name" value="NlpE_C"/>
</dbReference>
<evidence type="ECO:0000313" key="2">
    <source>
        <dbReference type="EMBL" id="KEQ15195.1"/>
    </source>
</evidence>
<dbReference type="Proteomes" id="UP000028006">
    <property type="component" value="Unassembled WGS sequence"/>
</dbReference>
<name>A0A081N9S2_9GAMM</name>
<feature type="domain" description="NlpE C-terminal OB" evidence="1">
    <location>
        <begin position="31"/>
        <end position="93"/>
    </location>
</feature>
<keyword evidence="3" id="KW-1185">Reference proteome</keyword>
<dbReference type="Pfam" id="PF17185">
    <property type="entry name" value="NlpE_C"/>
    <property type="match status" value="1"/>
</dbReference>
<dbReference type="eggNOG" id="ENOG5033K9S">
    <property type="taxonomic scope" value="Bacteria"/>
</dbReference>
<gene>
    <name evidence="2" type="ORF">GZ77_00395</name>
</gene>
<evidence type="ECO:0000313" key="3">
    <source>
        <dbReference type="Proteomes" id="UP000028006"/>
    </source>
</evidence>